<protein>
    <submittedName>
        <fullName evidence="9">N-carbamoyl-L-amino-acid hydrolase</fullName>
    </submittedName>
</protein>
<comment type="cofactor">
    <cofactor evidence="1">
        <name>Mn(2+)</name>
        <dbReference type="ChEBI" id="CHEBI:29035"/>
    </cofactor>
</comment>
<gene>
    <name evidence="9" type="ORF">CLV63_103130</name>
</gene>
<keyword evidence="6" id="KW-0464">Manganese</keyword>
<feature type="binding site" evidence="8">
    <location>
        <position position="295"/>
    </location>
    <ligand>
        <name>allantoate</name>
        <dbReference type="ChEBI" id="CHEBI:17536"/>
    </ligand>
</feature>
<evidence type="ECO:0000256" key="4">
    <source>
        <dbReference type="ARBA" id="ARBA00022723"/>
    </source>
</evidence>
<reference evidence="9 10" key="1">
    <citation type="submission" date="2018-03" db="EMBL/GenBank/DDBJ databases">
        <title>Genomic Encyclopedia of Archaeal and Bacterial Type Strains, Phase II (KMG-II): from individual species to whole genera.</title>
        <authorList>
            <person name="Goeker M."/>
        </authorList>
    </citation>
    <scope>NUCLEOTIDE SEQUENCE [LARGE SCALE GENOMIC DNA]</scope>
    <source>
        <strain evidence="9 10">DSM 45312</strain>
    </source>
</reference>
<evidence type="ECO:0000256" key="6">
    <source>
        <dbReference type="ARBA" id="ARBA00023211"/>
    </source>
</evidence>
<dbReference type="Gene3D" id="3.40.630.10">
    <property type="entry name" value="Zn peptidases"/>
    <property type="match status" value="1"/>
</dbReference>
<feature type="binding site" evidence="8">
    <location>
        <position position="222"/>
    </location>
    <ligand>
        <name>allantoate</name>
        <dbReference type="ChEBI" id="CHEBI:17536"/>
    </ligand>
</feature>
<keyword evidence="4 7" id="KW-0479">Metal-binding</keyword>
<comment type="caution">
    <text evidence="9">The sequence shown here is derived from an EMBL/GenBank/DDBJ whole genome shotgun (WGS) entry which is preliminary data.</text>
</comment>
<evidence type="ECO:0000256" key="5">
    <source>
        <dbReference type="ARBA" id="ARBA00022801"/>
    </source>
</evidence>
<dbReference type="EMBL" id="PYGA01000003">
    <property type="protein sequence ID" value="PSK99406.1"/>
    <property type="molecule type" value="Genomic_DNA"/>
</dbReference>
<keyword evidence="5 9" id="KW-0378">Hydrolase</keyword>
<keyword evidence="7" id="KW-0862">Zinc</keyword>
<sequence>MRADARAGPAPDADRLWADLTALAAYADPDLAGWSREVFTDPYRAARAWVRALMADAGLATSVDAVGNITGRLPGTHGGGPPIVTGSHTDTVRGGGRFDGIVGVLGGIEVARRLRETGTRLRRDLVVVDFLGEEANGYGISCMGSRALAGTLTAAHLDRRDAAGDRLGDAMARFGADPAASLGIAWRGGVHAFVELHVEQGPLLEREGAEVGVVTAIAGIERLLATFAGRSDHAGTTPMGERADALTAAAEAVLTVEREGCGAPVHGVATTGRIEGATGAFNIVPDRARIWAELRSVDPGWLGGVRRRVAERIAADAARRGVETGIEWLNDQPPVPADRAVQDVIGGAADGLGASWAPVPSGAGHDAAHLARLGPMGMVFIPSRGGRSHCPEEWTDPAQIATGVHVLGDTIVRLDALDHVR</sequence>
<feature type="binding site" evidence="8">
    <location>
        <position position="282"/>
    </location>
    <ligand>
        <name>allantoate</name>
        <dbReference type="ChEBI" id="CHEBI:17536"/>
    </ligand>
</feature>
<accession>A0A2P8DQA8</accession>
<feature type="binding site" evidence="7">
    <location>
        <position position="99"/>
    </location>
    <ligand>
        <name>Zn(2+)</name>
        <dbReference type="ChEBI" id="CHEBI:29105"/>
        <label>2</label>
    </ligand>
</feature>
<feature type="binding site" evidence="7">
    <location>
        <position position="134"/>
    </location>
    <ligand>
        <name>Zn(2+)</name>
        <dbReference type="ChEBI" id="CHEBI:29105"/>
        <label>2</label>
    </ligand>
</feature>
<evidence type="ECO:0000256" key="8">
    <source>
        <dbReference type="PIRSR" id="PIRSR001235-2"/>
    </source>
</evidence>
<dbReference type="GO" id="GO:0046872">
    <property type="term" value="F:metal ion binding"/>
    <property type="evidence" value="ECO:0007669"/>
    <property type="project" value="UniProtKB-KW"/>
</dbReference>
<comment type="cofactor">
    <cofactor evidence="7">
        <name>Zn(2+)</name>
        <dbReference type="ChEBI" id="CHEBI:29105"/>
    </cofactor>
    <text evidence="7">Binds 2 Zn(2+) ions per subunit.</text>
</comment>
<dbReference type="Pfam" id="PF01546">
    <property type="entry name" value="Peptidase_M20"/>
    <property type="match status" value="1"/>
</dbReference>
<dbReference type="PANTHER" id="PTHR32494">
    <property type="entry name" value="ALLANTOATE DEIMINASE-RELATED"/>
    <property type="match status" value="1"/>
</dbReference>
<dbReference type="NCBIfam" id="TIGR01879">
    <property type="entry name" value="hydantase"/>
    <property type="match status" value="1"/>
</dbReference>
<dbReference type="PIRSF" id="PIRSF001235">
    <property type="entry name" value="Amidase_carbamoylase"/>
    <property type="match status" value="1"/>
</dbReference>
<organism evidence="9 10">
    <name type="scientific">Murinocardiopsis flavida</name>
    <dbReference type="NCBI Taxonomy" id="645275"/>
    <lineage>
        <taxon>Bacteria</taxon>
        <taxon>Bacillati</taxon>
        <taxon>Actinomycetota</taxon>
        <taxon>Actinomycetes</taxon>
        <taxon>Streptosporangiales</taxon>
        <taxon>Nocardiopsidaceae</taxon>
        <taxon>Murinocardiopsis</taxon>
    </lineage>
</organism>
<dbReference type="CDD" id="cd03884">
    <property type="entry name" value="M20_bAS"/>
    <property type="match status" value="1"/>
</dbReference>
<dbReference type="InterPro" id="IPR010158">
    <property type="entry name" value="Amidase_Cbmase"/>
</dbReference>
<feature type="binding site" evidence="7">
    <location>
        <position position="389"/>
    </location>
    <ligand>
        <name>Zn(2+)</name>
        <dbReference type="ChEBI" id="CHEBI:29105"/>
        <label>2</label>
    </ligand>
</feature>
<dbReference type="InterPro" id="IPR036264">
    <property type="entry name" value="Bact_exopeptidase_dim_dom"/>
</dbReference>
<comment type="similarity">
    <text evidence="2">Belongs to the peptidase M20 family.</text>
</comment>
<dbReference type="PANTHER" id="PTHR32494:SF19">
    <property type="entry name" value="ALLANTOATE DEIMINASE-RELATED"/>
    <property type="match status" value="1"/>
</dbReference>
<feature type="binding site" evidence="7">
    <location>
        <position position="99"/>
    </location>
    <ligand>
        <name>Zn(2+)</name>
        <dbReference type="ChEBI" id="CHEBI:29105"/>
        <label>1</label>
    </ligand>
</feature>
<dbReference type="SUPFAM" id="SSF53187">
    <property type="entry name" value="Zn-dependent exopeptidases"/>
    <property type="match status" value="1"/>
</dbReference>
<evidence type="ECO:0000313" key="9">
    <source>
        <dbReference type="EMBL" id="PSK99406.1"/>
    </source>
</evidence>
<evidence type="ECO:0000256" key="3">
    <source>
        <dbReference type="ARBA" id="ARBA00011738"/>
    </source>
</evidence>
<dbReference type="Proteomes" id="UP000240542">
    <property type="component" value="Unassembled WGS sequence"/>
</dbReference>
<dbReference type="SUPFAM" id="SSF55031">
    <property type="entry name" value="Bacterial exopeptidase dimerisation domain"/>
    <property type="match status" value="1"/>
</dbReference>
<evidence type="ECO:0000256" key="1">
    <source>
        <dbReference type="ARBA" id="ARBA00001936"/>
    </source>
</evidence>
<evidence type="ECO:0000313" key="10">
    <source>
        <dbReference type="Proteomes" id="UP000240542"/>
    </source>
</evidence>
<feature type="binding site" evidence="7">
    <location>
        <position position="88"/>
    </location>
    <ligand>
        <name>Zn(2+)</name>
        <dbReference type="ChEBI" id="CHEBI:29105"/>
        <label>1</label>
    </ligand>
</feature>
<comment type="subunit">
    <text evidence="3">Homodimer.</text>
</comment>
<dbReference type="RefSeq" id="WP_106581826.1">
    <property type="nucleotide sequence ID" value="NZ_PYGA01000003.1"/>
</dbReference>
<evidence type="ECO:0000256" key="7">
    <source>
        <dbReference type="PIRSR" id="PIRSR001235-1"/>
    </source>
</evidence>
<dbReference type="OrthoDB" id="9808195at2"/>
<feature type="binding site" evidence="7">
    <location>
        <position position="197"/>
    </location>
    <ligand>
        <name>Zn(2+)</name>
        <dbReference type="ChEBI" id="CHEBI:29105"/>
        <label>1</label>
    </ligand>
</feature>
<dbReference type="GO" id="GO:0016813">
    <property type="term" value="F:hydrolase activity, acting on carbon-nitrogen (but not peptide) bonds, in linear amidines"/>
    <property type="evidence" value="ECO:0007669"/>
    <property type="project" value="InterPro"/>
</dbReference>
<dbReference type="InterPro" id="IPR002933">
    <property type="entry name" value="Peptidase_M20"/>
</dbReference>
<dbReference type="Gene3D" id="3.30.70.360">
    <property type="match status" value="1"/>
</dbReference>
<dbReference type="AlphaFoldDB" id="A0A2P8DQA8"/>
<name>A0A2P8DQA8_9ACTN</name>
<proteinExistence type="inferred from homology"/>
<keyword evidence="10" id="KW-1185">Reference proteome</keyword>
<evidence type="ECO:0000256" key="2">
    <source>
        <dbReference type="ARBA" id="ARBA00006153"/>
    </source>
</evidence>